<protein>
    <recommendedName>
        <fullName evidence="2">Rho-GAP domain-containing protein</fullName>
    </recommendedName>
</protein>
<dbReference type="EMBL" id="MCFG01000681">
    <property type="protein sequence ID" value="ORX62487.1"/>
    <property type="molecule type" value="Genomic_DNA"/>
</dbReference>
<dbReference type="SUPFAM" id="SSF48350">
    <property type="entry name" value="GTPase activation domain, GAP"/>
    <property type="match status" value="1"/>
</dbReference>
<keyword evidence="1" id="KW-1133">Transmembrane helix</keyword>
<dbReference type="GO" id="GO:0007165">
    <property type="term" value="P:signal transduction"/>
    <property type="evidence" value="ECO:0007669"/>
    <property type="project" value="InterPro"/>
</dbReference>
<dbReference type="AlphaFoldDB" id="A0A1Y1VPH7"/>
<reference evidence="3 4" key="2">
    <citation type="submission" date="2016-08" db="EMBL/GenBank/DDBJ databases">
        <title>Pervasive Adenine N6-methylation of Active Genes in Fungi.</title>
        <authorList>
            <consortium name="DOE Joint Genome Institute"/>
            <person name="Mondo S.J."/>
            <person name="Dannebaum R.O."/>
            <person name="Kuo R.C."/>
            <person name="Labutti K."/>
            <person name="Haridas S."/>
            <person name="Kuo A."/>
            <person name="Salamov A."/>
            <person name="Ahrendt S.R."/>
            <person name="Lipzen A."/>
            <person name="Sullivan W."/>
            <person name="Andreopoulos W.B."/>
            <person name="Clum A."/>
            <person name="Lindquist E."/>
            <person name="Daum C."/>
            <person name="Ramamoorthy G.K."/>
            <person name="Gryganskyi A."/>
            <person name="Culley D."/>
            <person name="Magnuson J.K."/>
            <person name="James T.Y."/>
            <person name="O'Malley M.A."/>
            <person name="Stajich J.E."/>
            <person name="Spatafora J.W."/>
            <person name="Visel A."/>
            <person name="Grigoriev I.V."/>
        </authorList>
    </citation>
    <scope>NUCLEOTIDE SEQUENCE [LARGE SCALE GENOMIC DNA]</scope>
    <source>
        <strain evidence="3 4">S4</strain>
    </source>
</reference>
<dbReference type="InterPro" id="IPR008936">
    <property type="entry name" value="Rho_GTPase_activation_prot"/>
</dbReference>
<dbReference type="InterPro" id="IPR000198">
    <property type="entry name" value="RhoGAP_dom"/>
</dbReference>
<keyword evidence="1" id="KW-0472">Membrane</keyword>
<proteinExistence type="predicted"/>
<dbReference type="Proteomes" id="UP000193944">
    <property type="component" value="Unassembled WGS sequence"/>
</dbReference>
<evidence type="ECO:0000259" key="2">
    <source>
        <dbReference type="Pfam" id="PF00620"/>
    </source>
</evidence>
<reference evidence="3 4" key="1">
    <citation type="submission" date="2016-08" db="EMBL/GenBank/DDBJ databases">
        <title>A Parts List for Fungal Cellulosomes Revealed by Comparative Genomics.</title>
        <authorList>
            <consortium name="DOE Joint Genome Institute"/>
            <person name="Haitjema C.H."/>
            <person name="Gilmore S.P."/>
            <person name="Henske J.K."/>
            <person name="Solomon K.V."/>
            <person name="De Groot R."/>
            <person name="Kuo A."/>
            <person name="Mondo S.J."/>
            <person name="Salamov A.A."/>
            <person name="Labutti K."/>
            <person name="Zhao Z."/>
            <person name="Chiniquy J."/>
            <person name="Barry K."/>
            <person name="Brewer H.M."/>
            <person name="Purvine S.O."/>
            <person name="Wright A.T."/>
            <person name="Boxma B."/>
            <person name="Van Alen T."/>
            <person name="Hackstein J.H."/>
            <person name="Baker S.E."/>
            <person name="Grigoriev I.V."/>
            <person name="O'Malley M.A."/>
        </authorList>
    </citation>
    <scope>NUCLEOTIDE SEQUENCE [LARGE SCALE GENOMIC DNA]</scope>
    <source>
        <strain evidence="3 4">S4</strain>
    </source>
</reference>
<organism evidence="3 4">
    <name type="scientific">Anaeromyces robustus</name>
    <dbReference type="NCBI Taxonomy" id="1754192"/>
    <lineage>
        <taxon>Eukaryota</taxon>
        <taxon>Fungi</taxon>
        <taxon>Fungi incertae sedis</taxon>
        <taxon>Chytridiomycota</taxon>
        <taxon>Chytridiomycota incertae sedis</taxon>
        <taxon>Neocallimastigomycetes</taxon>
        <taxon>Neocallimastigales</taxon>
        <taxon>Neocallimastigaceae</taxon>
        <taxon>Anaeromyces</taxon>
    </lineage>
</organism>
<dbReference type="Gene3D" id="1.10.555.10">
    <property type="entry name" value="Rho GTPase activation protein"/>
    <property type="match status" value="1"/>
</dbReference>
<dbReference type="Pfam" id="PF00620">
    <property type="entry name" value="RhoGAP"/>
    <property type="match status" value="1"/>
</dbReference>
<name>A0A1Y1VPH7_9FUNG</name>
<accession>A0A1Y1VPH7</accession>
<feature type="domain" description="Rho-GAP" evidence="2">
    <location>
        <begin position="430"/>
        <end position="569"/>
    </location>
</feature>
<feature type="transmembrane region" description="Helical" evidence="1">
    <location>
        <begin position="672"/>
        <end position="691"/>
    </location>
</feature>
<evidence type="ECO:0000256" key="1">
    <source>
        <dbReference type="SAM" id="Phobius"/>
    </source>
</evidence>
<evidence type="ECO:0000313" key="4">
    <source>
        <dbReference type="Proteomes" id="UP000193944"/>
    </source>
</evidence>
<keyword evidence="1" id="KW-0812">Transmembrane</keyword>
<gene>
    <name evidence="3" type="ORF">BCR32DRAFT_251719</name>
</gene>
<evidence type="ECO:0000313" key="3">
    <source>
        <dbReference type="EMBL" id="ORX62487.1"/>
    </source>
</evidence>
<keyword evidence="4" id="KW-1185">Reference proteome</keyword>
<sequence>MNDILDRMSVLSVGNGQTNTVYLSRLFYQNCAPFVVFRVIADMYSYESIIEQVELKERIFWGVTDPATLQIPGAETRKEQYNPIHWIKRLIKKCQNVILNKEAQDSPWWYLHRLCLLIGFLVELRLPEPVLIELRDKLWIISSLDQAKTDEKVWNRIAETLCRIVYKIEMKDKFKNKIMEANNLNPLCNANNFLSSQQINSYEPFKNNYINNDNVEDCFKSDSTLTSNNNIYNSSGGINFNNNQYQTNTVGIFSIATTFTNNNNTIYNNNNNNLNSFPTSINSLTNDFSKGLKISQVQQNLMNSSATVNNSNLSSISNDMNNDSDSMKNSMSLEYDASFSIMRSEDGLPMLLALQFEYIFSKPVSAILPSEMFLSFRNCIESFSRPISEDIINEVQLSTEYLCSSEIPEKEYTRSSRWFRISPRVQELKNIDNEGFLKYKENQYKVYLERRSQDNDMNIPFYVDCVVVASHIKSLIKTIPGGLIPYSIQLALMNIIERINDQSEKNSKKGFSYSQMYEQEKSDIETIRLLLKLSPGRFKLLQMIIKVAQRILSDCVIDQMTPAALARVLPVEDLSSLSGDVAPKKQQVVFGLEGAPSNSSNGFNFFSSNTINSNNSKGSGEQNSLTSVLDILEKWQAAWSYLVENPDEFFFKQDDHSFDVQTECFKRSLIRIFSNIFIVGYNNIYTIIYYLTNNI</sequence>
<comment type="caution">
    <text evidence="3">The sequence shown here is derived from an EMBL/GenBank/DDBJ whole genome shotgun (WGS) entry which is preliminary data.</text>
</comment>
<dbReference type="OrthoDB" id="2138858at2759"/>